<feature type="compositionally biased region" description="Low complexity" evidence="1">
    <location>
        <begin position="640"/>
        <end position="661"/>
    </location>
</feature>
<feature type="region of interest" description="Disordered" evidence="1">
    <location>
        <begin position="507"/>
        <end position="577"/>
    </location>
</feature>
<feature type="compositionally biased region" description="Gly residues" evidence="1">
    <location>
        <begin position="555"/>
        <end position="564"/>
    </location>
</feature>
<gene>
    <name evidence="2" type="ORF">FNF28_07571</name>
</gene>
<comment type="caution">
    <text evidence="2">The sequence shown here is derived from an EMBL/GenBank/DDBJ whole genome shotgun (WGS) entry which is preliminary data.</text>
</comment>
<name>A0A5A8C2S5_CAFRO</name>
<evidence type="ECO:0000313" key="2">
    <source>
        <dbReference type="EMBL" id="KAA0147382.1"/>
    </source>
</evidence>
<dbReference type="EMBL" id="VLTL01000284">
    <property type="protein sequence ID" value="KAA0147382.1"/>
    <property type="molecule type" value="Genomic_DNA"/>
</dbReference>
<protein>
    <submittedName>
        <fullName evidence="2">Uncharacterized protein</fullName>
    </submittedName>
</protein>
<evidence type="ECO:0000256" key="1">
    <source>
        <dbReference type="SAM" id="MobiDB-lite"/>
    </source>
</evidence>
<evidence type="ECO:0000313" key="3">
    <source>
        <dbReference type="Proteomes" id="UP000324907"/>
    </source>
</evidence>
<feature type="compositionally biased region" description="Low complexity" evidence="1">
    <location>
        <begin position="381"/>
        <end position="392"/>
    </location>
</feature>
<feature type="region of interest" description="Disordered" evidence="1">
    <location>
        <begin position="183"/>
        <end position="223"/>
    </location>
</feature>
<proteinExistence type="predicted"/>
<reference evidence="2 3" key="1">
    <citation type="submission" date="2019-07" db="EMBL/GenBank/DDBJ databases">
        <title>Genomes of Cafeteria roenbergensis.</title>
        <authorList>
            <person name="Fischer M.G."/>
            <person name="Hackl T."/>
            <person name="Roman M."/>
        </authorList>
    </citation>
    <scope>NUCLEOTIDE SEQUENCE [LARGE SCALE GENOMIC DNA]</scope>
    <source>
        <strain evidence="2 3">RCC970-E3</strain>
    </source>
</reference>
<feature type="compositionally biased region" description="Gly residues" evidence="1">
    <location>
        <begin position="439"/>
        <end position="464"/>
    </location>
</feature>
<sequence>MSSSGTPAFSGSRFLPPYFEGNAFMMEPWLGIVVDATAVFRAAQAVRGDRTVRLNIPRLVHMIRSGSPGAGIASVVGSYAANTERPKVFDLWERLGFRCALAKHSPGRSVEFETRIARAIGDARVAEAPQAPPGLEDPGRAAFPSHALANARALHEAPQFDHEAWMPGSAVVGAAAVAGLAALPPSPRQRRRSHAFGSRSPARLARSTVDGPTRRAGAPAWGAESHSLFPPALHDGAADLRASAALMSRANAAGRPSDDVQSVVSEFPMRWQESRFQSEAHSATLQRLFEHPGFPGLGAIQGSGVLGDAMGPQREQQEARPRAQDSASIQPPSHLTAAANRSGMFGGGQPAFTPSVGGASLALQSAARRHSDRWRRMPGHRSASQVSLLSRSSVIGDDEDEVAELPSGAAAGHRGAPADVVASGFGSVPGVASAAPSDLGGGGPGGAGPLAGSGLHSRGGGQDGNSGLDFLSAPLGRSRALSLASATSGSEMHSALADPAAMEPSALLCRGVSRESRPADDSDSESASSLAVAAAGRRGGKAAPQNVAAKLQGGAPMGPGGTTGGLDAIAETSAAAGDDDDALDVAAAKARVEEVLSGGGNDSDNGRAAPPADPFDAGDDVVAGAEPEPGRHELDASVHASESQASLEPSSLLLPEQSAAAYRSMASGRIPATSPWSSSHSAGVPGPARPASEIQSSRLARLGVPLAKR</sequence>
<feature type="region of interest" description="Disordered" evidence="1">
    <location>
        <begin position="436"/>
        <end position="471"/>
    </location>
</feature>
<organism evidence="2 3">
    <name type="scientific">Cafeteria roenbergensis</name>
    <name type="common">Marine flagellate</name>
    <dbReference type="NCBI Taxonomy" id="33653"/>
    <lineage>
        <taxon>Eukaryota</taxon>
        <taxon>Sar</taxon>
        <taxon>Stramenopiles</taxon>
        <taxon>Bigyra</taxon>
        <taxon>Opalozoa</taxon>
        <taxon>Bicosoecida</taxon>
        <taxon>Cafeteriaceae</taxon>
        <taxon>Cafeteria</taxon>
    </lineage>
</organism>
<feature type="compositionally biased region" description="Low complexity" evidence="1">
    <location>
        <begin position="525"/>
        <end position="536"/>
    </location>
</feature>
<feature type="region of interest" description="Disordered" evidence="1">
    <location>
        <begin position="304"/>
        <end position="331"/>
    </location>
</feature>
<dbReference type="Proteomes" id="UP000324907">
    <property type="component" value="Unassembled WGS sequence"/>
</dbReference>
<dbReference type="AlphaFoldDB" id="A0A5A8C2S5"/>
<accession>A0A5A8C2S5</accession>
<feature type="compositionally biased region" description="Basic residues" evidence="1">
    <location>
        <begin position="367"/>
        <end position="379"/>
    </location>
</feature>
<feature type="region of interest" description="Disordered" evidence="1">
    <location>
        <begin position="363"/>
        <end position="392"/>
    </location>
</feature>
<feature type="region of interest" description="Disordered" evidence="1">
    <location>
        <begin position="594"/>
        <end position="709"/>
    </location>
</feature>